<evidence type="ECO:0000256" key="3">
    <source>
        <dbReference type="ARBA" id="ARBA00022741"/>
    </source>
</evidence>
<dbReference type="GO" id="GO:0005524">
    <property type="term" value="F:ATP binding"/>
    <property type="evidence" value="ECO:0007669"/>
    <property type="project" value="UniProtKB-KW"/>
</dbReference>
<feature type="domain" description="Protein kinase" evidence="8">
    <location>
        <begin position="153"/>
        <end position="248"/>
    </location>
</feature>
<sequence length="248" mass="27662">MGILSFTFIGVYLSLNFLKISTLADSISKNELGLSLFSRPKGVHRSLLAPTWGDICDTAGTAAPIQFVTLDLYIRVPASELKANRWPKAKIAVIVVSVVFGMLLVAYCIHRNRTKFKEKARKNGIISQNNGKNEDIELPIFSLSTIVTATDNFSWNMKLGEGGFGPVYKGNLVDGREIAVKRLSRSSGQGTIEFKNEVLLIAKLQQPEIFLDSYLFDQTRGRLLDWPRRFQLSVGSPGVFFIYIKIPD</sequence>
<keyword evidence="1" id="KW-0723">Serine/threonine-protein kinase</keyword>
<keyword evidence="6" id="KW-0812">Transmembrane</keyword>
<dbReference type="InterPro" id="IPR011009">
    <property type="entry name" value="Kinase-like_dom_sf"/>
</dbReference>
<dbReference type="Gene3D" id="3.30.200.20">
    <property type="entry name" value="Phosphorylase Kinase, domain 1"/>
    <property type="match status" value="1"/>
</dbReference>
<evidence type="ECO:0000313" key="10">
    <source>
        <dbReference type="Proteomes" id="UP001457282"/>
    </source>
</evidence>
<proteinExistence type="predicted"/>
<evidence type="ECO:0000256" key="1">
    <source>
        <dbReference type="ARBA" id="ARBA00022527"/>
    </source>
</evidence>
<dbReference type="SUPFAM" id="SSF56112">
    <property type="entry name" value="Protein kinase-like (PK-like)"/>
    <property type="match status" value="1"/>
</dbReference>
<name>A0AAW1VM18_RUBAR</name>
<accession>A0AAW1VM18</accession>
<evidence type="ECO:0000256" key="2">
    <source>
        <dbReference type="ARBA" id="ARBA00022679"/>
    </source>
</evidence>
<dbReference type="GO" id="GO:0005886">
    <property type="term" value="C:plasma membrane"/>
    <property type="evidence" value="ECO:0007669"/>
    <property type="project" value="TreeGrafter"/>
</dbReference>
<keyword evidence="2" id="KW-0808">Transferase</keyword>
<protein>
    <recommendedName>
        <fullName evidence="8">Protein kinase domain-containing protein</fullName>
    </recommendedName>
</protein>
<dbReference type="EMBL" id="JBEDUW010000089">
    <property type="protein sequence ID" value="KAK9906134.1"/>
    <property type="molecule type" value="Genomic_DNA"/>
</dbReference>
<keyword evidence="3" id="KW-0547">Nucleotide-binding</keyword>
<feature type="chain" id="PRO_5043990946" description="Protein kinase domain-containing protein" evidence="7">
    <location>
        <begin position="25"/>
        <end position="248"/>
    </location>
</feature>
<evidence type="ECO:0000256" key="6">
    <source>
        <dbReference type="SAM" id="Phobius"/>
    </source>
</evidence>
<dbReference type="InterPro" id="IPR000719">
    <property type="entry name" value="Prot_kinase_dom"/>
</dbReference>
<keyword evidence="5" id="KW-0067">ATP-binding</keyword>
<dbReference type="AlphaFoldDB" id="A0AAW1VM18"/>
<evidence type="ECO:0000256" key="7">
    <source>
        <dbReference type="SAM" id="SignalP"/>
    </source>
</evidence>
<organism evidence="9 10">
    <name type="scientific">Rubus argutus</name>
    <name type="common">Southern blackberry</name>
    <dbReference type="NCBI Taxonomy" id="59490"/>
    <lineage>
        <taxon>Eukaryota</taxon>
        <taxon>Viridiplantae</taxon>
        <taxon>Streptophyta</taxon>
        <taxon>Embryophyta</taxon>
        <taxon>Tracheophyta</taxon>
        <taxon>Spermatophyta</taxon>
        <taxon>Magnoliopsida</taxon>
        <taxon>eudicotyledons</taxon>
        <taxon>Gunneridae</taxon>
        <taxon>Pentapetalae</taxon>
        <taxon>rosids</taxon>
        <taxon>fabids</taxon>
        <taxon>Rosales</taxon>
        <taxon>Rosaceae</taxon>
        <taxon>Rosoideae</taxon>
        <taxon>Rosoideae incertae sedis</taxon>
        <taxon>Rubus</taxon>
    </lineage>
</organism>
<comment type="caution">
    <text evidence="9">The sequence shown here is derived from an EMBL/GenBank/DDBJ whole genome shotgun (WGS) entry which is preliminary data.</text>
</comment>
<feature type="signal peptide" evidence="7">
    <location>
        <begin position="1"/>
        <end position="24"/>
    </location>
</feature>
<keyword evidence="4" id="KW-0418">Kinase</keyword>
<evidence type="ECO:0000256" key="4">
    <source>
        <dbReference type="ARBA" id="ARBA00022777"/>
    </source>
</evidence>
<keyword evidence="7" id="KW-0732">Signal</keyword>
<keyword evidence="6" id="KW-0472">Membrane</keyword>
<gene>
    <name evidence="9" type="ORF">M0R45_002840</name>
</gene>
<evidence type="ECO:0000259" key="8">
    <source>
        <dbReference type="PROSITE" id="PS50011"/>
    </source>
</evidence>
<dbReference type="GO" id="GO:0004674">
    <property type="term" value="F:protein serine/threonine kinase activity"/>
    <property type="evidence" value="ECO:0007669"/>
    <property type="project" value="UniProtKB-KW"/>
</dbReference>
<dbReference type="Proteomes" id="UP001457282">
    <property type="component" value="Unassembled WGS sequence"/>
</dbReference>
<feature type="transmembrane region" description="Helical" evidence="6">
    <location>
        <begin position="91"/>
        <end position="109"/>
    </location>
</feature>
<evidence type="ECO:0000313" key="9">
    <source>
        <dbReference type="EMBL" id="KAK9906134.1"/>
    </source>
</evidence>
<reference evidence="9 10" key="1">
    <citation type="journal article" date="2023" name="G3 (Bethesda)">
        <title>A chromosome-length genome assembly and annotation of blackberry (Rubus argutus, cv. 'Hillquist').</title>
        <authorList>
            <person name="Bruna T."/>
            <person name="Aryal R."/>
            <person name="Dudchenko O."/>
            <person name="Sargent D.J."/>
            <person name="Mead D."/>
            <person name="Buti M."/>
            <person name="Cavallini A."/>
            <person name="Hytonen T."/>
            <person name="Andres J."/>
            <person name="Pham M."/>
            <person name="Weisz D."/>
            <person name="Mascagni F."/>
            <person name="Usai G."/>
            <person name="Natali L."/>
            <person name="Bassil N."/>
            <person name="Fernandez G.E."/>
            <person name="Lomsadze A."/>
            <person name="Armour M."/>
            <person name="Olukolu B."/>
            <person name="Poorten T."/>
            <person name="Britton C."/>
            <person name="Davik J."/>
            <person name="Ashrafi H."/>
            <person name="Aiden E.L."/>
            <person name="Borodovsky M."/>
            <person name="Worthington M."/>
        </authorList>
    </citation>
    <scope>NUCLEOTIDE SEQUENCE [LARGE SCALE GENOMIC DNA]</scope>
    <source>
        <strain evidence="9">PI 553951</strain>
    </source>
</reference>
<dbReference type="PROSITE" id="PS50011">
    <property type="entry name" value="PROTEIN_KINASE_DOM"/>
    <property type="match status" value="1"/>
</dbReference>
<dbReference type="PANTHER" id="PTHR27002">
    <property type="entry name" value="RECEPTOR-LIKE SERINE/THREONINE-PROTEIN KINASE SD1-8"/>
    <property type="match status" value="1"/>
</dbReference>
<keyword evidence="6" id="KW-1133">Transmembrane helix</keyword>
<keyword evidence="10" id="KW-1185">Reference proteome</keyword>
<evidence type="ECO:0000256" key="5">
    <source>
        <dbReference type="ARBA" id="ARBA00022840"/>
    </source>
</evidence>
<dbReference type="PANTHER" id="PTHR27002:SF616">
    <property type="entry name" value="RECEPTOR-LIKE SERINE_THREONINE-PROTEIN KINASE"/>
    <property type="match status" value="1"/>
</dbReference>